<protein>
    <submittedName>
        <fullName evidence="1">Uncharacterized protein</fullName>
    </submittedName>
</protein>
<evidence type="ECO:0000313" key="2">
    <source>
        <dbReference type="Proteomes" id="UP000010319"/>
    </source>
</evidence>
<keyword evidence="2" id="KW-1185">Reference proteome</keyword>
<organism evidence="1 2">
    <name type="scientific">Yersinia bercovieri ATCC 43970</name>
    <dbReference type="NCBI Taxonomy" id="349968"/>
    <lineage>
        <taxon>Bacteria</taxon>
        <taxon>Pseudomonadati</taxon>
        <taxon>Pseudomonadota</taxon>
        <taxon>Gammaproteobacteria</taxon>
        <taxon>Enterobacterales</taxon>
        <taxon>Yersiniaceae</taxon>
        <taxon>Yersinia</taxon>
    </lineage>
</organism>
<gene>
    <name evidence="1" type="ORF">yberc0001_4150</name>
</gene>
<reference evidence="1" key="1">
    <citation type="submission" date="2008-12" db="EMBL/GenBank/DDBJ databases">
        <title>Annotation of the Yersinia bercovieri ATCC 43970 genome.</title>
        <authorList>
            <person name="Read T.D."/>
            <person name="Akmal A."/>
            <person name="Bishop-Lilly K."/>
            <person name="Chen P.E."/>
            <person name="Cook C."/>
            <person name="Kiley M.P."/>
            <person name="Lentz S."/>
            <person name="Mateczun A."/>
            <person name="Nagarajan N."/>
            <person name="Nolan N."/>
            <person name="Osborne B.I."/>
            <person name="Pop M."/>
            <person name="Sozhamannan S."/>
            <person name="Stewart A.C."/>
            <person name="Sulakvelidze A."/>
            <person name="Thomason B."/>
            <person name="Willner K."/>
            <person name="Zwick M.E."/>
        </authorList>
    </citation>
    <scope>NUCLEOTIDE SEQUENCE [LARGE SCALE GENOMIC DNA]</scope>
    <source>
        <strain evidence="1">ATCC 43970</strain>
    </source>
</reference>
<evidence type="ECO:0000313" key="1">
    <source>
        <dbReference type="EMBL" id="EEQ08042.1"/>
    </source>
</evidence>
<accession>A0ABM9Y2Y1</accession>
<proteinExistence type="predicted"/>
<sequence>MNSYFIRRLVLVAPLISVIGIGPVFASTPSFPPHISDIRDDDCTLEPGTSYCDPNPEWKERKIKNVVTIKENQHYFLAPPPITW</sequence>
<comment type="caution">
    <text evidence="1">The sequence shown here is derived from an EMBL/GenBank/DDBJ whole genome shotgun (WGS) entry which is preliminary data.</text>
</comment>
<name>A0ABM9Y2Y1_YERBE</name>
<dbReference type="Proteomes" id="UP000010319">
    <property type="component" value="Unassembled WGS sequence"/>
</dbReference>
<dbReference type="EMBL" id="AALC02000005">
    <property type="protein sequence ID" value="EEQ08042.1"/>
    <property type="molecule type" value="Genomic_DNA"/>
</dbReference>